<reference evidence="1" key="1">
    <citation type="submission" date="2023-10" db="EMBL/GenBank/DDBJ databases">
        <authorList>
            <person name="Chen Y."/>
            <person name="Shah S."/>
            <person name="Dougan E. K."/>
            <person name="Thang M."/>
            <person name="Chan C."/>
        </authorList>
    </citation>
    <scope>NUCLEOTIDE SEQUENCE [LARGE SCALE GENOMIC DNA]</scope>
</reference>
<protein>
    <submittedName>
        <fullName evidence="1">Uncharacterized protein</fullName>
    </submittedName>
</protein>
<keyword evidence="2" id="KW-1185">Reference proteome</keyword>
<name>A0ABN9VQM8_9DINO</name>
<feature type="non-terminal residue" evidence="1">
    <location>
        <position position="1"/>
    </location>
</feature>
<evidence type="ECO:0000313" key="1">
    <source>
        <dbReference type="EMBL" id="CAK0874674.1"/>
    </source>
</evidence>
<accession>A0ABN9VQM8</accession>
<organism evidence="1 2">
    <name type="scientific">Prorocentrum cordatum</name>
    <dbReference type="NCBI Taxonomy" id="2364126"/>
    <lineage>
        <taxon>Eukaryota</taxon>
        <taxon>Sar</taxon>
        <taxon>Alveolata</taxon>
        <taxon>Dinophyceae</taxon>
        <taxon>Prorocentrales</taxon>
        <taxon>Prorocentraceae</taxon>
        <taxon>Prorocentrum</taxon>
    </lineage>
</organism>
<evidence type="ECO:0000313" key="2">
    <source>
        <dbReference type="Proteomes" id="UP001189429"/>
    </source>
</evidence>
<dbReference type="EMBL" id="CAUYUJ010017418">
    <property type="protein sequence ID" value="CAK0874674.1"/>
    <property type="molecule type" value="Genomic_DNA"/>
</dbReference>
<dbReference type="Proteomes" id="UP001189429">
    <property type="component" value="Unassembled WGS sequence"/>
</dbReference>
<comment type="caution">
    <text evidence="1">The sequence shown here is derived from an EMBL/GenBank/DDBJ whole genome shotgun (WGS) entry which is preliminary data.</text>
</comment>
<gene>
    <name evidence="1" type="ORF">PCOR1329_LOCUS59503</name>
</gene>
<sequence length="226" mass="24732">IREAFLGAKVSQVKRAEGGPRTFEEIYTEGVEANEVTRRIEAFVFSKCSDGMRADQFASRGPGDASAAPQGRAVKYAKAENTVDYTKINLPLRLGAKGGHGLGPPDAFKLAAACVTMAGTAAPETKEVLTDYLNKYKPGSRGAQHVVGFFRTEKMFDSKKKRLMIAMKDEKLERVLLCAVEAAEKKVAWSGPRPVGHLEVEGQKIIEAMPAQYWVGESPEHPMEME</sequence>
<proteinExistence type="predicted"/>